<dbReference type="Gene3D" id="1.10.10.200">
    <property type="match status" value="1"/>
</dbReference>
<dbReference type="Proteomes" id="UP000593567">
    <property type="component" value="Unassembled WGS sequence"/>
</dbReference>
<feature type="domain" description="TACO1/YebC-like N-terminal" evidence="1">
    <location>
        <begin position="42"/>
        <end position="111"/>
    </location>
</feature>
<reference evidence="2" key="1">
    <citation type="submission" date="2020-06" db="EMBL/GenBank/DDBJ databases">
        <title>Draft genome of Bugula neritina, a colonial animal packing powerful symbionts and potential medicines.</title>
        <authorList>
            <person name="Rayko M."/>
        </authorList>
    </citation>
    <scope>NUCLEOTIDE SEQUENCE [LARGE SCALE GENOMIC DNA]</scope>
    <source>
        <strain evidence="2">Kwan_BN1</strain>
    </source>
</reference>
<organism evidence="2 3">
    <name type="scientific">Bugula neritina</name>
    <name type="common">Brown bryozoan</name>
    <name type="synonym">Sertularia neritina</name>
    <dbReference type="NCBI Taxonomy" id="10212"/>
    <lineage>
        <taxon>Eukaryota</taxon>
        <taxon>Metazoa</taxon>
        <taxon>Spiralia</taxon>
        <taxon>Lophotrochozoa</taxon>
        <taxon>Bryozoa</taxon>
        <taxon>Gymnolaemata</taxon>
        <taxon>Cheilostomatida</taxon>
        <taxon>Flustrina</taxon>
        <taxon>Buguloidea</taxon>
        <taxon>Bugulidae</taxon>
        <taxon>Bugula</taxon>
    </lineage>
</organism>
<dbReference type="InterPro" id="IPR002876">
    <property type="entry name" value="Transcrip_reg_TACO1-like"/>
</dbReference>
<keyword evidence="3" id="KW-1185">Reference proteome</keyword>
<dbReference type="GO" id="GO:0005739">
    <property type="term" value="C:mitochondrion"/>
    <property type="evidence" value="ECO:0007669"/>
    <property type="project" value="TreeGrafter"/>
</dbReference>
<accession>A0A7J7JK18</accession>
<dbReference type="AlphaFoldDB" id="A0A7J7JK18"/>
<name>A0A7J7JK18_BUGNE</name>
<dbReference type="PANTHER" id="PTHR12532">
    <property type="entry name" value="TRANSLATIONAL ACTIVATOR OF CYTOCHROME C OXIDASE 1"/>
    <property type="match status" value="1"/>
</dbReference>
<evidence type="ECO:0000313" key="2">
    <source>
        <dbReference type="EMBL" id="KAF6025944.1"/>
    </source>
</evidence>
<proteinExistence type="predicted"/>
<dbReference type="InterPro" id="IPR049083">
    <property type="entry name" value="TACO1_YebC_N"/>
</dbReference>
<dbReference type="SUPFAM" id="SSF75625">
    <property type="entry name" value="YebC-like"/>
    <property type="match status" value="1"/>
</dbReference>
<comment type="caution">
    <text evidence="2">The sequence shown here is derived from an EMBL/GenBank/DDBJ whole genome shotgun (WGS) entry which is preliminary data.</text>
</comment>
<evidence type="ECO:0000313" key="3">
    <source>
        <dbReference type="Proteomes" id="UP000593567"/>
    </source>
</evidence>
<protein>
    <recommendedName>
        <fullName evidence="1">TACO1/YebC-like N-terminal domain-containing protein</fullName>
    </recommendedName>
</protein>
<dbReference type="InterPro" id="IPR029072">
    <property type="entry name" value="YebC-like"/>
</dbReference>
<dbReference type="Pfam" id="PF20772">
    <property type="entry name" value="TACO1_YebC_N"/>
    <property type="match status" value="1"/>
</dbReference>
<dbReference type="PANTHER" id="PTHR12532:SF0">
    <property type="entry name" value="TRANSLATIONAL ACTIVATOR OF CYTOCHROME C OXIDASE 1"/>
    <property type="match status" value="1"/>
</dbReference>
<dbReference type="InterPro" id="IPR017856">
    <property type="entry name" value="Integrase-like_N"/>
</dbReference>
<evidence type="ECO:0000259" key="1">
    <source>
        <dbReference type="Pfam" id="PF20772"/>
    </source>
</evidence>
<dbReference type="OrthoDB" id="2017544at2759"/>
<gene>
    <name evidence="2" type="ORF">EB796_015748</name>
</gene>
<sequence length="148" mass="16694">MERLAPILHAGFRLIKSSCQRNSLCLTYPQLKYIQQRNAGHSHWANIRHIKGAKDKVKSDISSQLANQIRIALRDSTSANVKTNYKLAKAIEFGEKNNIPSKSIKSMIDKAISVKDSLSQTIYELKDLVGVFLSLISLLQIANERKMK</sequence>
<dbReference type="EMBL" id="VXIV02002386">
    <property type="protein sequence ID" value="KAF6025944.1"/>
    <property type="molecule type" value="Genomic_DNA"/>
</dbReference>